<feature type="compositionally biased region" description="Polar residues" evidence="1">
    <location>
        <begin position="324"/>
        <end position="333"/>
    </location>
</feature>
<dbReference type="Proteomes" id="UP000250140">
    <property type="component" value="Unassembled WGS sequence"/>
</dbReference>
<proteinExistence type="predicted"/>
<feature type="region of interest" description="Disordered" evidence="1">
    <location>
        <begin position="121"/>
        <end position="350"/>
    </location>
</feature>
<organism evidence="2 3">
    <name type="scientific">Glonium stellatum</name>
    <dbReference type="NCBI Taxonomy" id="574774"/>
    <lineage>
        <taxon>Eukaryota</taxon>
        <taxon>Fungi</taxon>
        <taxon>Dikarya</taxon>
        <taxon>Ascomycota</taxon>
        <taxon>Pezizomycotina</taxon>
        <taxon>Dothideomycetes</taxon>
        <taxon>Pleosporomycetidae</taxon>
        <taxon>Gloniales</taxon>
        <taxon>Gloniaceae</taxon>
        <taxon>Glonium</taxon>
    </lineage>
</organism>
<keyword evidence="3" id="KW-1185">Reference proteome</keyword>
<feature type="compositionally biased region" description="Basic and acidic residues" evidence="1">
    <location>
        <begin position="1"/>
        <end position="10"/>
    </location>
</feature>
<evidence type="ECO:0000313" key="3">
    <source>
        <dbReference type="Proteomes" id="UP000250140"/>
    </source>
</evidence>
<protein>
    <submittedName>
        <fullName evidence="2">Uncharacterized protein</fullName>
    </submittedName>
</protein>
<reference evidence="2 3" key="1">
    <citation type="journal article" date="2016" name="Nat. Commun.">
        <title>Ectomycorrhizal ecology is imprinted in the genome of the dominant symbiotic fungus Cenococcum geophilum.</title>
        <authorList>
            <consortium name="DOE Joint Genome Institute"/>
            <person name="Peter M."/>
            <person name="Kohler A."/>
            <person name="Ohm R.A."/>
            <person name="Kuo A."/>
            <person name="Krutzmann J."/>
            <person name="Morin E."/>
            <person name="Arend M."/>
            <person name="Barry K.W."/>
            <person name="Binder M."/>
            <person name="Choi C."/>
            <person name="Clum A."/>
            <person name="Copeland A."/>
            <person name="Grisel N."/>
            <person name="Haridas S."/>
            <person name="Kipfer T."/>
            <person name="LaButti K."/>
            <person name="Lindquist E."/>
            <person name="Lipzen A."/>
            <person name="Maire R."/>
            <person name="Meier B."/>
            <person name="Mihaltcheva S."/>
            <person name="Molinier V."/>
            <person name="Murat C."/>
            <person name="Poggeler S."/>
            <person name="Quandt C.A."/>
            <person name="Sperisen C."/>
            <person name="Tritt A."/>
            <person name="Tisserant E."/>
            <person name="Crous P.W."/>
            <person name="Henrissat B."/>
            <person name="Nehls U."/>
            <person name="Egli S."/>
            <person name="Spatafora J.W."/>
            <person name="Grigoriev I.V."/>
            <person name="Martin F.M."/>
        </authorList>
    </citation>
    <scope>NUCLEOTIDE SEQUENCE [LARGE SCALE GENOMIC DNA]</scope>
    <source>
        <strain evidence="2 3">CBS 207.34</strain>
    </source>
</reference>
<evidence type="ECO:0000313" key="2">
    <source>
        <dbReference type="EMBL" id="OCL09136.1"/>
    </source>
</evidence>
<feature type="region of interest" description="Disordered" evidence="1">
    <location>
        <begin position="1"/>
        <end position="58"/>
    </location>
</feature>
<accession>A0A8E2F245</accession>
<feature type="compositionally biased region" description="Polar residues" evidence="1">
    <location>
        <begin position="44"/>
        <end position="53"/>
    </location>
</feature>
<evidence type="ECO:0000256" key="1">
    <source>
        <dbReference type="SAM" id="MobiDB-lite"/>
    </source>
</evidence>
<feature type="compositionally biased region" description="Polar residues" evidence="1">
    <location>
        <begin position="151"/>
        <end position="164"/>
    </location>
</feature>
<sequence>MRMCGDRPDTAIEESEIEGIPSNLEAVMQNASSSTLPKEEAVLTNRSSLSGSEVDSDTESLNIMFKQEAILCLKEGSEADSGALIWGEESIKYLEEAFLPSSKSTSEASLIYVTAGQEVDHRSESSSLSGSEYLTADEGKSSDRSIKSKGSKSCENLVSSSGATRESYPNIVTPAEVRKQSGNDCQITLEKPIAKGSPPHKHIVTPNKGVSNDDSIPELPSRASTVPPAPLEEVAQKSKELPPVDSNQLTVDNLTHFSHPHSNRPSLIPVWHSRTSLSRERYTTVKTRTSSRPEFRSQPRAQKPTPGNPGKPFAKPVDSAGESPISNSNSASGTPKHENLSRPTTPNSQK</sequence>
<feature type="compositionally biased region" description="Polar residues" evidence="1">
    <location>
        <begin position="245"/>
        <end position="256"/>
    </location>
</feature>
<name>A0A8E2F245_9PEZI</name>
<dbReference type="EMBL" id="KV749506">
    <property type="protein sequence ID" value="OCL09136.1"/>
    <property type="molecule type" value="Genomic_DNA"/>
</dbReference>
<feature type="compositionally biased region" description="Basic and acidic residues" evidence="1">
    <location>
        <begin position="137"/>
        <end position="146"/>
    </location>
</feature>
<dbReference type="AlphaFoldDB" id="A0A8E2F245"/>
<feature type="compositionally biased region" description="Polar residues" evidence="1">
    <location>
        <begin position="341"/>
        <end position="350"/>
    </location>
</feature>
<gene>
    <name evidence="2" type="ORF">AOQ84DRAFT_388383</name>
</gene>